<comment type="similarity">
    <text evidence="3">Belongs to the aldo/keto reductase family. Aldo/keto reductase 2 subfamily.</text>
</comment>
<evidence type="ECO:0000313" key="6">
    <source>
        <dbReference type="Proteomes" id="UP000249363"/>
    </source>
</evidence>
<dbReference type="SUPFAM" id="SSF51430">
    <property type="entry name" value="NAD(P)-linked oxidoreductase"/>
    <property type="match status" value="1"/>
</dbReference>
<dbReference type="PANTHER" id="PTHR43364:SF7">
    <property type="entry name" value="NADP-DEPENDENT OXIDOREDUCTASE DOMAIN-CONTAINING PROTEIN-RELATED"/>
    <property type="match status" value="1"/>
</dbReference>
<dbReference type="GO" id="GO:0016491">
    <property type="term" value="F:oxidoreductase activity"/>
    <property type="evidence" value="ECO:0007669"/>
    <property type="project" value="UniProtKB-KW"/>
</dbReference>
<dbReference type="GeneID" id="63789534"/>
<dbReference type="Pfam" id="PF00248">
    <property type="entry name" value="Aldo_ket_red"/>
    <property type="match status" value="1"/>
</dbReference>
<proteinExistence type="inferred from homology"/>
<dbReference type="InterPro" id="IPR023210">
    <property type="entry name" value="NADP_OxRdtase_dom"/>
</dbReference>
<dbReference type="InterPro" id="IPR050523">
    <property type="entry name" value="AKR_Detox_Biosynth"/>
</dbReference>
<protein>
    <recommendedName>
        <fullName evidence="4">NADP-dependent oxidoreductase domain-containing protein</fullName>
    </recommendedName>
</protein>
<organism evidence="5 6">
    <name type="scientific">Talaromyces amestolkiae</name>
    <dbReference type="NCBI Taxonomy" id="1196081"/>
    <lineage>
        <taxon>Eukaryota</taxon>
        <taxon>Fungi</taxon>
        <taxon>Dikarya</taxon>
        <taxon>Ascomycota</taxon>
        <taxon>Pezizomycotina</taxon>
        <taxon>Eurotiomycetes</taxon>
        <taxon>Eurotiomycetidae</taxon>
        <taxon>Eurotiales</taxon>
        <taxon>Trichocomaceae</taxon>
        <taxon>Talaromyces</taxon>
        <taxon>Talaromyces sect. Talaromyces</taxon>
    </lineage>
</organism>
<dbReference type="Gene3D" id="3.20.20.100">
    <property type="entry name" value="NADP-dependent oxidoreductase domain"/>
    <property type="match status" value="1"/>
</dbReference>
<dbReference type="Proteomes" id="UP000249363">
    <property type="component" value="Unassembled WGS sequence"/>
</dbReference>
<dbReference type="STRING" id="1196081.A0A364KL82"/>
<feature type="domain" description="NADP-dependent oxidoreductase" evidence="4">
    <location>
        <begin position="31"/>
        <end position="340"/>
    </location>
</feature>
<evidence type="ECO:0000256" key="2">
    <source>
        <dbReference type="ARBA" id="ARBA00023002"/>
    </source>
</evidence>
<dbReference type="OrthoDB" id="48988at2759"/>
<evidence type="ECO:0000259" key="4">
    <source>
        <dbReference type="Pfam" id="PF00248"/>
    </source>
</evidence>
<dbReference type="AlphaFoldDB" id="A0A364KL82"/>
<evidence type="ECO:0000256" key="1">
    <source>
        <dbReference type="ARBA" id="ARBA00022857"/>
    </source>
</evidence>
<evidence type="ECO:0000313" key="5">
    <source>
        <dbReference type="EMBL" id="RAO64305.1"/>
    </source>
</evidence>
<keyword evidence="6" id="KW-1185">Reference proteome</keyword>
<keyword evidence="2" id="KW-0560">Oxidoreductase</keyword>
<dbReference type="EMBL" id="MIKG01000001">
    <property type="protein sequence ID" value="RAO64305.1"/>
    <property type="molecule type" value="Genomic_DNA"/>
</dbReference>
<accession>A0A364KL82</accession>
<evidence type="ECO:0000256" key="3">
    <source>
        <dbReference type="ARBA" id="ARBA00038157"/>
    </source>
</evidence>
<comment type="caution">
    <text evidence="5">The sequence shown here is derived from an EMBL/GenBank/DDBJ whole genome shotgun (WGS) entry which is preliminary data.</text>
</comment>
<dbReference type="InterPro" id="IPR036812">
    <property type="entry name" value="NAD(P)_OxRdtase_dom_sf"/>
</dbReference>
<sequence length="387" mass="42815">MANIMTVAPVPKSLLGYHRQLAPNAAVKVSPLCLGSMGFGNSMKDLMGECDKDASFKILDFFYENGGNFIDTANVYQHGESEQIIGEWMKMRENRDEIVLATKYSSAWQLANPKVKIQSNFGGNNRKALLVAFEASLANLQTGYVDIFYVHTWDFTTSLAELMHTLHDLVSSGKVLYLGVSNTPAWIVSKANEYARQQGLTPFSVYQGQWSAAERDVERDIIPMCNDEGMAFMPYGVLGSGYFRTSAQRAEEKQNPAAKREGRNIAFIDKPEKAIAADTLDVIAKARGTNITSIALAWARSKQPWVFPVIGGRKIEHLKATIDALSISLTEEEIQKIENALPFDLGYPQTILGGPGGATKPADVWLTKRFGHFDWVSTPQAPKSHQK</sequence>
<reference evidence="5 6" key="1">
    <citation type="journal article" date="2017" name="Biotechnol. Biofuels">
        <title>Differential beta-glucosidase expression as a function of carbon source availability in Talaromyces amestolkiae: a genomic and proteomic approach.</title>
        <authorList>
            <person name="de Eugenio L.I."/>
            <person name="Mendez-Liter J.A."/>
            <person name="Nieto-Dominguez M."/>
            <person name="Alonso L."/>
            <person name="Gil-Munoz J."/>
            <person name="Barriuso J."/>
            <person name="Prieto A."/>
            <person name="Martinez M.J."/>
        </authorList>
    </citation>
    <scope>NUCLEOTIDE SEQUENCE [LARGE SCALE GENOMIC DNA]</scope>
    <source>
        <strain evidence="5 6">CIB</strain>
    </source>
</reference>
<keyword evidence="1" id="KW-0521">NADP</keyword>
<dbReference type="RefSeq" id="XP_040728822.1">
    <property type="nucleotide sequence ID" value="XM_040875396.1"/>
</dbReference>
<dbReference type="PANTHER" id="PTHR43364">
    <property type="entry name" value="NADH-SPECIFIC METHYLGLYOXAL REDUCTASE-RELATED"/>
    <property type="match status" value="1"/>
</dbReference>
<gene>
    <name evidence="5" type="ORF">BHQ10_000317</name>
</gene>
<name>A0A364KL82_TALAM</name>